<accession>A0ACB8WBU8</accession>
<reference evidence="1" key="1">
    <citation type="submission" date="2022-04" db="EMBL/GenBank/DDBJ databases">
        <title>Jade perch genome.</title>
        <authorList>
            <person name="Chao B."/>
        </authorList>
    </citation>
    <scope>NUCLEOTIDE SEQUENCE</scope>
    <source>
        <strain evidence="1">CB-2022</strain>
    </source>
</reference>
<sequence length="2608" mass="291517">MRGWFYVMLQEEDAVTLGLSTGQALVKLRDQLSSLLEQHQKTTRRRASAQEQWVNSFLYHGNRHSCLHWPGAALTLLVVLGLFCCHGSQPEGSSGIELVNAAALLLLFLLNLLLVGRQERLKRSEMVRRLKSIITQLSDYLSGCVGEVRWSPSLYPDLYTPSSPSWSLHWTYRDSQLINLPVSLLVEGDIIALRPGQEAFASLRGIKDDEHIVLEPGDLFPPFSPPPSPRASEKRGPQSPQQHFTSLQSGPDSCARHSQVENLPGVEKCFCLFWVNSLELALARPITVLDNERFTVQSVITKLVCPVVLAMFLLVNTIRYFWGAPRFTFACYHFFQLQLMGVLPILPLLFPVMWVLLNAFGEARVLAEFSRASPAGLLAKFSEDTLSSYTEVVSSQVLCCVDKQGILSWPNPSPETVLFFSGRVEPPHNSQDDLRDDLSVNSYCRMETDDDRDEAQEAEALLCLPAESSAQQGEVSEPNEMSHDTARSADNLRLLRSCQPAHTRTKHHSGSNVSFSHDTEGGEDDQAQDFAMSCPEMEAEDFVCDYHLEMLSLSQDQQNPASIQFDDLSWQCHLPSLKPLGLNIMLNLCNASVTQQLCRFSDHLSNLALQESHGTVLPVYVPWGLCELSRLIGFTPGARELFKQENHLALYQLPSGEKTKEFTSRRLHYFTKRQPPISHLISLFVRDSSSNNVQMLSHGSADLILEACTDFWDGTDIYPLSGSDRKKVLDFYQRACLSGYCSAFAYKPMQVSLSSQLNGKCVELAPGPCLFSGVELPSTTPIKHNSCRNSWSSDEGIGEGVEREDCVQALSGQIFMGMVSSQFQARLDTVRLIDALVTACIRFVYFSMEDELRSKVFAEKMGLETGWNCHISLTPNGDSPCDGAPSSPSQGSLHEDLNQDSRDEAEGPLLPEEEAHSDLASFHPTDSDVPSFLEDCNRAKLPRGIHQVRPHLKNIDNVPLLVPLFTDCTPDMVFFFTAMCEMMKIMQENREVTCCLGSSANFRNSRLFLQSDVSIALDPLYPSQCSWETFGYATRGGFNGDAEGLSPLRLSGQLNSLGCSVTFHQGESVSMVKLIEQARHTTYGIRKCFLFLLQCQLSLVIIQFLACLAQLPPPMNITDILWLSCFSCPLLSVSLLGKPPDNSVMTVATGKNLDAIPRKTQNYFLGCFLLKFGLTVCAYLLAFGFTLQEVCSRSNNFTVADNTTVLCRHILTDNPHWFSELSNGLLLTQKVMAGFLALHTVVISLSYVHRSQPLWKKSPFSNTWWCLTVPVVLLSQIVQATVDYQLWRDQASSLTFNLGDIPLLAWLLVSLSPLLVVVINEVVKLHEIRWSIPLGARSVMEAMKEGHKSSLSSGKMVALAAGLSVGATVGYIVYRHISSTNSQGPNTEESKMTLPLEVYRNITRYQARFLDMVTQKSGAHVSVLSDSGEAGCKTAVCFLLQGSKEQVLLARCVLENLVTDCEPMTEALEVPQTAFGRIIGSRGGESLKLITRTTGAKVFCSKEKTHGPGAKGSVTITGTRQEVKQATELILEKVREDMMVRAKISQSSALRQKRGQTVNEKPDSTETEALVGLNNNNSPYSQTERTEKNGLIHANGTMGEPEKVFHKMEELKITNTDNTEEESVSTDSISEISKFEIPSPDLSFQPDEHLEVYVSAHENPNHFWIQILGVRSLQLDKLTEEMNRFYNSANPSEHRVETIVVEDIVAAPYRDHGTWNRARVLGVLGSGLVDLYYVDFGDNGELPRDSLRRMRSDFLSLPFQAIECNLAGVRPKGEVWTEAALDEFEQLTYCASWRPLQAKLCSYSHSEISSWPSVKLYSNSEGKTIDIGEELIRLGHAVSLQEVVNGKPEGDNLGCLQRMLVKNEGEMQRRSPAGPKQGMLLFMIVFSIKCGFHFTLIHTLVLTVKAERTPRSERKRRDSFGFDGYDSCSEESTSSSSSEDSEDEVVPSIPASLPIIKNNGQVYTYPDGKAGMATCEMCGMVGVRDAFYSKTKRFCSVSCSRSYSSNSKKASILARLQGKPPTKKAKVLQKQPLMAKLAAYAQYQASQQNQAKSKAVVPAESFDWGRYICSNNTVGAPVSCFKHAPMGMCWGDIEEGVRIEVLNSDTNLSTKVYWIAEIIKLAGFKALLRYEGFDNDSSKDFWCNLCIPEVHPVGWCATSGKPLVPPKSIQHKYSNWKAFLVKRLTGAKTLPPDFNDKVNENMQFPFKKLMRVEVVDKNYLCRTRVALVEQVIGGRLRLVYEESQDRSDDFWCHMYSPLIHNIGWSRSIGHRFKRSDVTKKIEGQVDAPAQFFQKVKDVDQGGEWFRDGMKLEAIDPLNLSAICVATVRKVLADGYLMIGIDGSEAVDGSDWFCYHSTSPSIFPVGFCEINDIELTPPRGYTKLPFKWFDYLRETGSIAAPVKLFNKEVPNHGFRQGMKLEAVDLMEPRLVCVATVTRIVHRLLRIHFDGWEDEYDQWVDCESPDLYPVGWCQLTGYQLQPPASQSNREMPQSVPKQKKKAQQYKGQKKTYPSLAWCLERKIPVGRRPFSQAGRRRSSFSGDEEQSPPPYPAQGPTRPRPRTHLHQTHKSESLLRMKEETAEVDEFTFSQGTSDQESNGSGSYYIKQEP</sequence>
<organism evidence="1 2">
    <name type="scientific">Scortum barcoo</name>
    <name type="common">barcoo grunter</name>
    <dbReference type="NCBI Taxonomy" id="214431"/>
    <lineage>
        <taxon>Eukaryota</taxon>
        <taxon>Metazoa</taxon>
        <taxon>Chordata</taxon>
        <taxon>Craniata</taxon>
        <taxon>Vertebrata</taxon>
        <taxon>Euteleostomi</taxon>
        <taxon>Actinopterygii</taxon>
        <taxon>Neopterygii</taxon>
        <taxon>Teleostei</taxon>
        <taxon>Neoteleostei</taxon>
        <taxon>Acanthomorphata</taxon>
        <taxon>Eupercaria</taxon>
        <taxon>Centrarchiformes</taxon>
        <taxon>Terapontoidei</taxon>
        <taxon>Terapontidae</taxon>
        <taxon>Scortum</taxon>
    </lineage>
</organism>
<evidence type="ECO:0000313" key="1">
    <source>
        <dbReference type="EMBL" id="KAI3365367.1"/>
    </source>
</evidence>
<proteinExistence type="predicted"/>
<comment type="caution">
    <text evidence="1">The sequence shown here is derived from an EMBL/GenBank/DDBJ whole genome shotgun (WGS) entry which is preliminary data.</text>
</comment>
<evidence type="ECO:0000313" key="2">
    <source>
        <dbReference type="Proteomes" id="UP000831701"/>
    </source>
</evidence>
<protein>
    <submittedName>
        <fullName evidence="1">Uncharacterized protein</fullName>
    </submittedName>
</protein>
<dbReference type="Proteomes" id="UP000831701">
    <property type="component" value="Chromosome 12"/>
</dbReference>
<gene>
    <name evidence="1" type="ORF">L3Q82_010452</name>
</gene>
<name>A0ACB8WBU8_9TELE</name>
<dbReference type="EMBL" id="CM041542">
    <property type="protein sequence ID" value="KAI3365367.1"/>
    <property type="molecule type" value="Genomic_DNA"/>
</dbReference>
<keyword evidence="2" id="KW-1185">Reference proteome</keyword>